<protein>
    <submittedName>
        <fullName evidence="1">Uncharacterized protein</fullName>
    </submittedName>
</protein>
<evidence type="ECO:0000313" key="2">
    <source>
        <dbReference type="Proteomes" id="UP000548326"/>
    </source>
</evidence>
<name>A0A841JGH8_9SPHI</name>
<proteinExistence type="predicted"/>
<organism evidence="1 2">
    <name type="scientific">Mucilaginibacter lappiensis</name>
    <dbReference type="NCBI Taxonomy" id="354630"/>
    <lineage>
        <taxon>Bacteria</taxon>
        <taxon>Pseudomonadati</taxon>
        <taxon>Bacteroidota</taxon>
        <taxon>Sphingobacteriia</taxon>
        <taxon>Sphingobacteriales</taxon>
        <taxon>Sphingobacteriaceae</taxon>
        <taxon>Mucilaginibacter</taxon>
    </lineage>
</organism>
<sequence>MDPAKIYKPQTARVVPWNKIEEYYADLINHGLTLQSMLSLVRFIRGNDFDKRLYAFTSMHKLVISIYDPPEWNREALHIEFDMYSKKFILNTTQLHLG</sequence>
<comment type="caution">
    <text evidence="1">The sequence shown here is derived from an EMBL/GenBank/DDBJ whole genome shotgun (WGS) entry which is preliminary data.</text>
</comment>
<dbReference type="RefSeq" id="WP_183588100.1">
    <property type="nucleotide sequence ID" value="NZ_JACHCA010000007.1"/>
</dbReference>
<dbReference type="Proteomes" id="UP000548326">
    <property type="component" value="Unassembled WGS sequence"/>
</dbReference>
<dbReference type="AlphaFoldDB" id="A0A841JGH8"/>
<gene>
    <name evidence="1" type="ORF">HDF22_002829</name>
</gene>
<dbReference type="EMBL" id="JACHCA010000007">
    <property type="protein sequence ID" value="MBB6128706.1"/>
    <property type="molecule type" value="Genomic_DNA"/>
</dbReference>
<evidence type="ECO:0000313" key="1">
    <source>
        <dbReference type="EMBL" id="MBB6128706.1"/>
    </source>
</evidence>
<reference evidence="1 2" key="1">
    <citation type="submission" date="2020-08" db="EMBL/GenBank/DDBJ databases">
        <title>Genomic Encyclopedia of Type Strains, Phase IV (KMG-V): Genome sequencing to study the core and pangenomes of soil and plant-associated prokaryotes.</title>
        <authorList>
            <person name="Whitman W."/>
        </authorList>
    </citation>
    <scope>NUCLEOTIDE SEQUENCE [LARGE SCALE GENOMIC DNA]</scope>
    <source>
        <strain evidence="1 2">MP601</strain>
    </source>
</reference>
<accession>A0A841JGH8</accession>